<proteinExistence type="predicted"/>
<accession>A0ABV3XAG1</accession>
<dbReference type="EMBL" id="JBFNXQ010000006">
    <property type="protein sequence ID" value="MEX5717436.1"/>
    <property type="molecule type" value="Genomic_DNA"/>
</dbReference>
<dbReference type="Proteomes" id="UP001560045">
    <property type="component" value="Unassembled WGS sequence"/>
</dbReference>
<dbReference type="RefSeq" id="WP_369203269.1">
    <property type="nucleotide sequence ID" value="NZ_JBFNXQ010000006.1"/>
</dbReference>
<evidence type="ECO:0000313" key="2">
    <source>
        <dbReference type="Proteomes" id="UP001560045"/>
    </source>
</evidence>
<name>A0ABV3XAG1_9ACTN</name>
<gene>
    <name evidence="1" type="ORF">ABQ292_03520</name>
</gene>
<dbReference type="Gene3D" id="1.10.10.10">
    <property type="entry name" value="Winged helix-like DNA-binding domain superfamily/Winged helix DNA-binding domain"/>
    <property type="match status" value="1"/>
</dbReference>
<dbReference type="SUPFAM" id="SSF46785">
    <property type="entry name" value="Winged helix' DNA-binding domain"/>
    <property type="match status" value="1"/>
</dbReference>
<evidence type="ECO:0000313" key="1">
    <source>
        <dbReference type="EMBL" id="MEX5717436.1"/>
    </source>
</evidence>
<sequence length="140" mass="14739">MDGRRPVGWWVRRLDELLEQGLDDVVAAEGLGRRHWQVLQSVAEGQADRAAVSASLASFAGAGELDGVLADLGGRGWLTAEGERLQLTADGRTAHARLAAAVGAFRRSVAAGMTEEEYAQTVAGLARMVANLERTRAGGG</sequence>
<protein>
    <recommendedName>
        <fullName evidence="3">DNA-binding transcriptional regulator, MarR family</fullName>
    </recommendedName>
</protein>
<evidence type="ECO:0008006" key="3">
    <source>
        <dbReference type="Google" id="ProtNLM"/>
    </source>
</evidence>
<organism evidence="1 2">
    <name type="scientific">Geodermatophilus maliterrae</name>
    <dbReference type="NCBI Taxonomy" id="3162531"/>
    <lineage>
        <taxon>Bacteria</taxon>
        <taxon>Bacillati</taxon>
        <taxon>Actinomycetota</taxon>
        <taxon>Actinomycetes</taxon>
        <taxon>Geodermatophilales</taxon>
        <taxon>Geodermatophilaceae</taxon>
        <taxon>Geodermatophilus</taxon>
    </lineage>
</organism>
<dbReference type="InterPro" id="IPR036390">
    <property type="entry name" value="WH_DNA-bd_sf"/>
</dbReference>
<comment type="caution">
    <text evidence="1">The sequence shown here is derived from an EMBL/GenBank/DDBJ whole genome shotgun (WGS) entry which is preliminary data.</text>
</comment>
<keyword evidence="2" id="KW-1185">Reference proteome</keyword>
<reference evidence="1 2" key="1">
    <citation type="submission" date="2024-06" db="EMBL/GenBank/DDBJ databases">
        <title>Draft genome sequence of Geodermatophilus badlandi, a novel member of the Geodermatophilaceae isolated from badland sedimentary rocks in the Red desert, Wyoming, USA.</title>
        <authorList>
            <person name="Ben Tekaya S."/>
            <person name="Nouioui I."/>
            <person name="Flores G.M."/>
            <person name="Shaal M.N."/>
            <person name="Bredoire F."/>
            <person name="Basile F."/>
            <person name="Van Diepen L."/>
            <person name="Ward N.L."/>
        </authorList>
    </citation>
    <scope>NUCLEOTIDE SEQUENCE [LARGE SCALE GENOMIC DNA]</scope>
    <source>
        <strain evidence="1 2">WL48A</strain>
    </source>
</reference>
<dbReference type="InterPro" id="IPR036388">
    <property type="entry name" value="WH-like_DNA-bd_sf"/>
</dbReference>